<dbReference type="Gene3D" id="3.30.1360.20">
    <property type="entry name" value="Transcriptional coactivator/pterin dehydratase"/>
    <property type="match status" value="1"/>
</dbReference>
<organism evidence="6 7">
    <name type="scientific">Microbispora catharanthi</name>
    <dbReference type="NCBI Taxonomy" id="1712871"/>
    <lineage>
        <taxon>Bacteria</taxon>
        <taxon>Bacillati</taxon>
        <taxon>Actinomycetota</taxon>
        <taxon>Actinomycetes</taxon>
        <taxon>Streptosporangiales</taxon>
        <taxon>Streptosporangiaceae</taxon>
        <taxon>Microbispora</taxon>
    </lineage>
</organism>
<dbReference type="PANTHER" id="PTHR12599:SF0">
    <property type="entry name" value="PTERIN-4-ALPHA-CARBINOLAMINE DEHYDRATASE"/>
    <property type="match status" value="1"/>
</dbReference>
<evidence type="ECO:0000256" key="1">
    <source>
        <dbReference type="ARBA" id="ARBA00001554"/>
    </source>
</evidence>
<dbReference type="AlphaFoldDB" id="A0A5N6C1M4"/>
<proteinExistence type="inferred from homology"/>
<accession>A0A5N6C1M4</accession>
<comment type="caution">
    <text evidence="6">The sequence shown here is derived from an EMBL/GenBank/DDBJ whole genome shotgun (WGS) entry which is preliminary data.</text>
</comment>
<comment type="similarity">
    <text evidence="2">Belongs to the pterin-4-alpha-carbinolamine dehydratase family.</text>
</comment>
<evidence type="ECO:0000256" key="4">
    <source>
        <dbReference type="ARBA" id="ARBA00021735"/>
    </source>
</evidence>
<keyword evidence="5 6" id="KW-0456">Lyase</keyword>
<dbReference type="RefSeq" id="WP_139573298.1">
    <property type="nucleotide sequence ID" value="NZ_VDMA02000003.1"/>
</dbReference>
<evidence type="ECO:0000256" key="3">
    <source>
        <dbReference type="ARBA" id="ARBA00013252"/>
    </source>
</evidence>
<dbReference type="CDD" id="cd00488">
    <property type="entry name" value="PCD_DCoH"/>
    <property type="match status" value="1"/>
</dbReference>
<dbReference type="Proteomes" id="UP000313066">
    <property type="component" value="Unassembled WGS sequence"/>
</dbReference>
<dbReference type="InterPro" id="IPR001533">
    <property type="entry name" value="Pterin_deHydtase"/>
</dbReference>
<evidence type="ECO:0000256" key="2">
    <source>
        <dbReference type="ARBA" id="ARBA00006472"/>
    </source>
</evidence>
<evidence type="ECO:0000313" key="6">
    <source>
        <dbReference type="EMBL" id="KAB8186363.1"/>
    </source>
</evidence>
<dbReference type="EC" id="4.2.1.96" evidence="3"/>
<keyword evidence="7" id="KW-1185">Reference proteome</keyword>
<reference evidence="6 7" key="1">
    <citation type="submission" date="2019-10" db="EMBL/GenBank/DDBJ databases">
        <title>Nonomuraea sp. nov., isolated from Phyllanthus amarus.</title>
        <authorList>
            <person name="Klykleung N."/>
            <person name="Tanasupawat S."/>
        </authorList>
    </citation>
    <scope>NUCLEOTIDE SEQUENCE [LARGE SCALE GENOMIC DNA]</scope>
    <source>
        <strain evidence="6 7">CR1-09</strain>
    </source>
</reference>
<dbReference type="SUPFAM" id="SSF55248">
    <property type="entry name" value="PCD-like"/>
    <property type="match status" value="1"/>
</dbReference>
<dbReference type="PANTHER" id="PTHR12599">
    <property type="entry name" value="PTERIN-4-ALPHA-CARBINOLAMINE DEHYDRATASE"/>
    <property type="match status" value="1"/>
</dbReference>
<sequence length="102" mass="11558">MPPEPLAEEEIAARLSELPGWEREGETIARTFKHTYHECVHLAMYVAAKAREIGHHPDIHITWQRIRLMITTHDAGNRLTAKDFELARHIDMIAAGHGAEAT</sequence>
<dbReference type="EMBL" id="VDMA02000003">
    <property type="protein sequence ID" value="KAB8186363.1"/>
    <property type="molecule type" value="Genomic_DNA"/>
</dbReference>
<gene>
    <name evidence="6" type="ORF">FH610_005980</name>
</gene>
<protein>
    <recommendedName>
        <fullName evidence="4">Putative pterin-4-alpha-carbinolamine dehydratase</fullName>
        <ecNumber evidence="3">4.2.1.96</ecNumber>
    </recommendedName>
</protein>
<dbReference type="GO" id="GO:0008124">
    <property type="term" value="F:4-alpha-hydroxytetrahydrobiopterin dehydratase activity"/>
    <property type="evidence" value="ECO:0007669"/>
    <property type="project" value="UniProtKB-EC"/>
</dbReference>
<comment type="catalytic activity">
    <reaction evidence="1">
        <text>(4aS,6R)-4a-hydroxy-L-erythro-5,6,7,8-tetrahydrobiopterin = (6R)-L-erythro-6,7-dihydrobiopterin + H2O</text>
        <dbReference type="Rhea" id="RHEA:11920"/>
        <dbReference type="ChEBI" id="CHEBI:15377"/>
        <dbReference type="ChEBI" id="CHEBI:15642"/>
        <dbReference type="ChEBI" id="CHEBI:43120"/>
        <dbReference type="EC" id="4.2.1.96"/>
    </reaction>
</comment>
<dbReference type="GO" id="GO:0006729">
    <property type="term" value="P:tetrahydrobiopterin biosynthetic process"/>
    <property type="evidence" value="ECO:0007669"/>
    <property type="project" value="InterPro"/>
</dbReference>
<name>A0A5N6C1M4_9ACTN</name>
<evidence type="ECO:0000313" key="7">
    <source>
        <dbReference type="Proteomes" id="UP000313066"/>
    </source>
</evidence>
<dbReference type="NCBIfam" id="NF002017">
    <property type="entry name" value="PRK00823.1-2"/>
    <property type="match status" value="1"/>
</dbReference>
<dbReference type="Pfam" id="PF01329">
    <property type="entry name" value="Pterin_4a"/>
    <property type="match status" value="1"/>
</dbReference>
<dbReference type="InterPro" id="IPR036428">
    <property type="entry name" value="PCD_sf"/>
</dbReference>
<evidence type="ECO:0000256" key="5">
    <source>
        <dbReference type="ARBA" id="ARBA00023239"/>
    </source>
</evidence>